<evidence type="ECO:0000256" key="2">
    <source>
        <dbReference type="SAM" id="Phobius"/>
    </source>
</evidence>
<dbReference type="PANTHER" id="PTHR11802">
    <property type="entry name" value="SERINE PROTEASE FAMILY S10 SERINE CARBOXYPEPTIDASE"/>
    <property type="match status" value="1"/>
</dbReference>
<keyword evidence="3" id="KW-0732">Signal</keyword>
<evidence type="ECO:0000313" key="4">
    <source>
        <dbReference type="EMBL" id="ETV74301.1"/>
    </source>
</evidence>
<evidence type="ECO:0000256" key="1">
    <source>
        <dbReference type="ARBA" id="ARBA00009431"/>
    </source>
</evidence>
<dbReference type="GO" id="GO:0006508">
    <property type="term" value="P:proteolysis"/>
    <property type="evidence" value="ECO:0007669"/>
    <property type="project" value="InterPro"/>
</dbReference>
<dbReference type="GeneID" id="20813221"/>
<dbReference type="InterPro" id="IPR029058">
    <property type="entry name" value="AB_hydrolase_fold"/>
</dbReference>
<dbReference type="Pfam" id="PF00450">
    <property type="entry name" value="Peptidase_S10"/>
    <property type="match status" value="1"/>
</dbReference>
<keyword evidence="2" id="KW-0812">Transmembrane</keyword>
<dbReference type="Gene3D" id="3.40.50.1820">
    <property type="entry name" value="alpha/beta hydrolase"/>
    <property type="match status" value="2"/>
</dbReference>
<dbReference type="SUPFAM" id="SSF53474">
    <property type="entry name" value="alpha/beta-Hydrolases"/>
    <property type="match status" value="1"/>
</dbReference>
<comment type="similarity">
    <text evidence="1">Belongs to the peptidase S10 family.</text>
</comment>
<keyword evidence="2" id="KW-0472">Membrane</keyword>
<feature type="signal peptide" evidence="3">
    <location>
        <begin position="1"/>
        <end position="22"/>
    </location>
</feature>
<dbReference type="GO" id="GO:0004185">
    <property type="term" value="F:serine-type carboxypeptidase activity"/>
    <property type="evidence" value="ECO:0007669"/>
    <property type="project" value="InterPro"/>
</dbReference>
<name>W4G4T8_APHAT</name>
<dbReference type="EMBL" id="KI913145">
    <property type="protein sequence ID" value="ETV74301.1"/>
    <property type="molecule type" value="Genomic_DNA"/>
</dbReference>
<dbReference type="PANTHER" id="PTHR11802:SF201">
    <property type="entry name" value="CARBOXYPEPTIDASE"/>
    <property type="match status" value="1"/>
</dbReference>
<proteinExistence type="inferred from homology"/>
<dbReference type="AlphaFoldDB" id="W4G4T8"/>
<evidence type="ECO:0000256" key="3">
    <source>
        <dbReference type="SAM" id="SignalP"/>
    </source>
</evidence>
<feature type="chain" id="PRO_5004840694" evidence="3">
    <location>
        <begin position="23"/>
        <end position="472"/>
    </location>
</feature>
<accession>W4G4T8</accession>
<dbReference type="InterPro" id="IPR001563">
    <property type="entry name" value="Peptidase_S10"/>
</dbReference>
<organism evidence="4">
    <name type="scientific">Aphanomyces astaci</name>
    <name type="common">Crayfish plague agent</name>
    <dbReference type="NCBI Taxonomy" id="112090"/>
    <lineage>
        <taxon>Eukaryota</taxon>
        <taxon>Sar</taxon>
        <taxon>Stramenopiles</taxon>
        <taxon>Oomycota</taxon>
        <taxon>Saprolegniomycetes</taxon>
        <taxon>Saprolegniales</taxon>
        <taxon>Verrucalvaceae</taxon>
        <taxon>Aphanomyces</taxon>
    </lineage>
</organism>
<dbReference type="VEuPathDB" id="FungiDB:H257_11225"/>
<dbReference type="STRING" id="112090.W4G4T8"/>
<feature type="transmembrane region" description="Helical" evidence="2">
    <location>
        <begin position="440"/>
        <end position="458"/>
    </location>
</feature>
<dbReference type="PRINTS" id="PR00724">
    <property type="entry name" value="CRBOXYPTASEC"/>
</dbReference>
<dbReference type="RefSeq" id="XP_009836407.1">
    <property type="nucleotide sequence ID" value="XM_009838105.1"/>
</dbReference>
<sequence length="472" mass="52339">MTQSCWLFFSLFPLWLTSTVVALQRLRPPNTHQIHDLPGYNDSTPIDFKHYAGRLPLPSSGQELFYWLVESQDDPATDPIVLWLNGGPGCSSLGGFFTELGPFVVQSDLTVKRNNYAGRYIPFLITKLLASPLPKVHLVGFLIGNPSTNYEIDHNSYVDYYYTHGLISLENYMAVGAACGDNVGRCVVSSANCSAACEAALQDGILSIDEPALNRYYIYGDVCLLNKSQAHPLKYRNLRPPFTPLSDAVTTPCTNTFTQEYLRQPLVQEALHLSHLKSVGWRHCSNAVGHMYVRSSSSMELYPAILTAGIKALIYSGDADMVVNFMGTQRWISTEGLGLKVTDKWRAWFGPDKQLAGYSEEYAGGLTFKTVKGAGHMVPAVRPLHALYMFECFALGHDACNNFTYPRNSAECLTGEDLDACFGDGSDTVDLPHPANHVNWSLYGILIVLVGIAVAMLTKLRLDYRKKQYAML</sequence>
<keyword evidence="2" id="KW-1133">Transmembrane helix</keyword>
<protein>
    <submittedName>
        <fullName evidence="4">Uncharacterized protein</fullName>
    </submittedName>
</protein>
<reference evidence="4" key="1">
    <citation type="submission" date="2013-12" db="EMBL/GenBank/DDBJ databases">
        <title>The Genome Sequence of Aphanomyces astaci APO3.</title>
        <authorList>
            <consortium name="The Broad Institute Genomics Platform"/>
            <person name="Russ C."/>
            <person name="Tyler B."/>
            <person name="van West P."/>
            <person name="Dieguez-Uribeondo J."/>
            <person name="Young S.K."/>
            <person name="Zeng Q."/>
            <person name="Gargeya S."/>
            <person name="Fitzgerald M."/>
            <person name="Abouelleil A."/>
            <person name="Alvarado L."/>
            <person name="Chapman S.B."/>
            <person name="Gainer-Dewar J."/>
            <person name="Goldberg J."/>
            <person name="Griggs A."/>
            <person name="Gujja S."/>
            <person name="Hansen M."/>
            <person name="Howarth C."/>
            <person name="Imamovic A."/>
            <person name="Ireland A."/>
            <person name="Larimer J."/>
            <person name="McCowan C."/>
            <person name="Murphy C."/>
            <person name="Pearson M."/>
            <person name="Poon T.W."/>
            <person name="Priest M."/>
            <person name="Roberts A."/>
            <person name="Saif S."/>
            <person name="Shea T."/>
            <person name="Sykes S."/>
            <person name="Wortman J."/>
            <person name="Nusbaum C."/>
            <person name="Birren B."/>
        </authorList>
    </citation>
    <scope>NUCLEOTIDE SEQUENCE [LARGE SCALE GENOMIC DNA]</scope>
    <source>
        <strain evidence="4">APO3</strain>
    </source>
</reference>
<dbReference type="OrthoDB" id="443318at2759"/>
<gene>
    <name evidence="4" type="ORF">H257_11225</name>
</gene>